<dbReference type="EMBL" id="CAJPVJ010053820">
    <property type="protein sequence ID" value="CAG2183416.1"/>
    <property type="molecule type" value="Genomic_DNA"/>
</dbReference>
<keyword evidence="2" id="KW-1185">Reference proteome</keyword>
<sequence length="30" mass="3734">MNNSFYRNYNVLQMVNTNYLIEIVFFKQTE</sequence>
<accession>A0A7R9MTN2</accession>
<protein>
    <submittedName>
        <fullName evidence="1">Uncharacterized protein</fullName>
    </submittedName>
</protein>
<dbReference type="EMBL" id="OC968645">
    <property type="protein sequence ID" value="CAD7666378.1"/>
    <property type="molecule type" value="Genomic_DNA"/>
</dbReference>
<proteinExistence type="predicted"/>
<dbReference type="AlphaFoldDB" id="A0A7R9MTN2"/>
<reference evidence="1" key="1">
    <citation type="submission" date="2020-11" db="EMBL/GenBank/DDBJ databases">
        <authorList>
            <person name="Tran Van P."/>
        </authorList>
    </citation>
    <scope>NUCLEOTIDE SEQUENCE</scope>
</reference>
<gene>
    <name evidence="1" type="ORF">ONB1V03_LOCUS22837</name>
</gene>
<organism evidence="1">
    <name type="scientific">Oppiella nova</name>
    <dbReference type="NCBI Taxonomy" id="334625"/>
    <lineage>
        <taxon>Eukaryota</taxon>
        <taxon>Metazoa</taxon>
        <taxon>Ecdysozoa</taxon>
        <taxon>Arthropoda</taxon>
        <taxon>Chelicerata</taxon>
        <taxon>Arachnida</taxon>
        <taxon>Acari</taxon>
        <taxon>Acariformes</taxon>
        <taxon>Sarcoptiformes</taxon>
        <taxon>Oribatida</taxon>
        <taxon>Brachypylina</taxon>
        <taxon>Oppioidea</taxon>
        <taxon>Oppiidae</taxon>
        <taxon>Oppiella</taxon>
    </lineage>
</organism>
<name>A0A7R9MTN2_9ACAR</name>
<evidence type="ECO:0000313" key="2">
    <source>
        <dbReference type="Proteomes" id="UP000728032"/>
    </source>
</evidence>
<dbReference type="Proteomes" id="UP000728032">
    <property type="component" value="Unassembled WGS sequence"/>
</dbReference>
<evidence type="ECO:0000313" key="1">
    <source>
        <dbReference type="EMBL" id="CAD7666378.1"/>
    </source>
</evidence>